<dbReference type="CDD" id="cd05259">
    <property type="entry name" value="PCBER_SDR_a"/>
    <property type="match status" value="1"/>
</dbReference>
<reference evidence="5" key="1">
    <citation type="journal article" date="2020" name="Stud. Mycol.">
        <title>101 Dothideomycetes genomes: a test case for predicting lifestyles and emergence of pathogens.</title>
        <authorList>
            <person name="Haridas S."/>
            <person name="Albert R."/>
            <person name="Binder M."/>
            <person name="Bloem J."/>
            <person name="Labutti K."/>
            <person name="Salamov A."/>
            <person name="Andreopoulos B."/>
            <person name="Baker S."/>
            <person name="Barry K."/>
            <person name="Bills G."/>
            <person name="Bluhm B."/>
            <person name="Cannon C."/>
            <person name="Castanera R."/>
            <person name="Culley D."/>
            <person name="Daum C."/>
            <person name="Ezra D."/>
            <person name="Gonzalez J."/>
            <person name="Henrissat B."/>
            <person name="Kuo A."/>
            <person name="Liang C."/>
            <person name="Lipzen A."/>
            <person name="Lutzoni F."/>
            <person name="Magnuson J."/>
            <person name="Mondo S."/>
            <person name="Nolan M."/>
            <person name="Ohm R."/>
            <person name="Pangilinan J."/>
            <person name="Park H.-J."/>
            <person name="Ramirez L."/>
            <person name="Alfaro M."/>
            <person name="Sun H."/>
            <person name="Tritt A."/>
            <person name="Yoshinaga Y."/>
            <person name="Zwiers L.-H."/>
            <person name="Turgeon B."/>
            <person name="Goodwin S."/>
            <person name="Spatafora J."/>
            <person name="Crous P."/>
            <person name="Grigoriev I."/>
        </authorList>
    </citation>
    <scope>NUCLEOTIDE SEQUENCE</scope>
    <source>
        <strain evidence="5">CBS 161.51</strain>
    </source>
</reference>
<accession>A0A6A5S3T7</accession>
<evidence type="ECO:0000256" key="2">
    <source>
        <dbReference type="ARBA" id="ARBA00022857"/>
    </source>
</evidence>
<dbReference type="PANTHER" id="PTHR47706">
    <property type="entry name" value="NMRA-LIKE FAMILY PROTEIN"/>
    <property type="match status" value="1"/>
</dbReference>
<keyword evidence="6" id="KW-1185">Reference proteome</keyword>
<keyword evidence="3" id="KW-0560">Oxidoreductase</keyword>
<feature type="domain" description="NAD(P)-binding" evidence="4">
    <location>
        <begin position="17"/>
        <end position="155"/>
    </location>
</feature>
<dbReference type="InterPro" id="IPR045312">
    <property type="entry name" value="PCBER-like"/>
</dbReference>
<comment type="similarity">
    <text evidence="1">Belongs to the NmrA-type oxidoreductase family. Isoflavone reductase subfamily.</text>
</comment>
<dbReference type="Pfam" id="PF13460">
    <property type="entry name" value="NAD_binding_10"/>
    <property type="match status" value="1"/>
</dbReference>
<dbReference type="InterPro" id="IPR016040">
    <property type="entry name" value="NAD(P)-bd_dom"/>
</dbReference>
<organism evidence="5 6">
    <name type="scientific">Clathrospora elynae</name>
    <dbReference type="NCBI Taxonomy" id="706981"/>
    <lineage>
        <taxon>Eukaryota</taxon>
        <taxon>Fungi</taxon>
        <taxon>Dikarya</taxon>
        <taxon>Ascomycota</taxon>
        <taxon>Pezizomycotina</taxon>
        <taxon>Dothideomycetes</taxon>
        <taxon>Pleosporomycetidae</taxon>
        <taxon>Pleosporales</taxon>
        <taxon>Diademaceae</taxon>
        <taxon>Clathrospora</taxon>
    </lineage>
</organism>
<dbReference type="Gene3D" id="3.90.25.10">
    <property type="entry name" value="UDP-galactose 4-epimerase, domain 1"/>
    <property type="match status" value="1"/>
</dbReference>
<proteinExistence type="inferred from homology"/>
<dbReference type="EMBL" id="ML976286">
    <property type="protein sequence ID" value="KAF1935311.1"/>
    <property type="molecule type" value="Genomic_DNA"/>
</dbReference>
<dbReference type="InterPro" id="IPR036291">
    <property type="entry name" value="NAD(P)-bd_dom_sf"/>
</dbReference>
<dbReference type="SUPFAM" id="SSF51735">
    <property type="entry name" value="NAD(P)-binding Rossmann-fold domains"/>
    <property type="match status" value="1"/>
</dbReference>
<dbReference type="GO" id="GO:0016491">
    <property type="term" value="F:oxidoreductase activity"/>
    <property type="evidence" value="ECO:0007669"/>
    <property type="project" value="UniProtKB-KW"/>
</dbReference>
<dbReference type="AlphaFoldDB" id="A0A6A5S3T7"/>
<gene>
    <name evidence="5" type="ORF">EJ02DRAFT_439331</name>
</gene>
<dbReference type="Gene3D" id="3.40.50.720">
    <property type="entry name" value="NAD(P)-binding Rossmann-like Domain"/>
    <property type="match status" value="1"/>
</dbReference>
<evidence type="ECO:0000313" key="6">
    <source>
        <dbReference type="Proteomes" id="UP000800038"/>
    </source>
</evidence>
<dbReference type="PANTHER" id="PTHR47706:SF9">
    <property type="entry name" value="NMRA-LIKE DOMAIN-CONTAINING PROTEIN-RELATED"/>
    <property type="match status" value="1"/>
</dbReference>
<dbReference type="InterPro" id="IPR051609">
    <property type="entry name" value="NmrA/Isoflavone_reductase-like"/>
</dbReference>
<dbReference type="Proteomes" id="UP000800038">
    <property type="component" value="Unassembled WGS sequence"/>
</dbReference>
<evidence type="ECO:0000259" key="4">
    <source>
        <dbReference type="Pfam" id="PF13460"/>
    </source>
</evidence>
<sequence>MEPNKSTSTIRKVAIFGASGNFGTPITAALTHSLCFDVTIITRPESRSVFPPGIPVIRTAYTVEDLTKALAGQDAVVCAVAPAAVSHQVAMIDAAEAAGVKRFIVNDFGWGLRTRTHGLPEFRETIEKRHVGWDYASKRAAANPAFTWTGITTGNPIDWALRKFPAMGFDAVNQTAIIYDAGEEMFTGTTLEGIGKSVDGVLSHPDETANRFVNVRSIKTCQNEMLQAFQKVTGRQWPVRHSTTEAMKIEGRARYKAGAGWTLYIAVAQLLDPGMARNVVAPSREESDADLLGIAEETPESIAERVMKFQLC</sequence>
<protein>
    <submittedName>
        <fullName evidence="5">NAD(P)-binding protein</fullName>
    </submittedName>
</protein>
<keyword evidence="2" id="KW-0521">NADP</keyword>
<name>A0A6A5S3T7_9PLEO</name>
<evidence type="ECO:0000256" key="3">
    <source>
        <dbReference type="ARBA" id="ARBA00023002"/>
    </source>
</evidence>
<evidence type="ECO:0000313" key="5">
    <source>
        <dbReference type="EMBL" id="KAF1935311.1"/>
    </source>
</evidence>
<evidence type="ECO:0000256" key="1">
    <source>
        <dbReference type="ARBA" id="ARBA00005725"/>
    </source>
</evidence>
<dbReference type="OrthoDB" id="3753996at2759"/>